<gene>
    <name evidence="1" type="ORF">IEC33019_0369</name>
</gene>
<name>A0A1B2F1C8_PSEPU</name>
<organism evidence="1">
    <name type="scientific">Pseudomonas putida</name>
    <name type="common">Arthrobacter siderocapsulatus</name>
    <dbReference type="NCBI Taxonomy" id="303"/>
    <lineage>
        <taxon>Bacteria</taxon>
        <taxon>Pseudomonadati</taxon>
        <taxon>Pseudomonadota</taxon>
        <taxon>Gammaproteobacteria</taxon>
        <taxon>Pseudomonadales</taxon>
        <taxon>Pseudomonadaceae</taxon>
        <taxon>Pseudomonas</taxon>
    </lineage>
</organism>
<dbReference type="AlphaFoldDB" id="A0A1B2F1C8"/>
<accession>A0A1B2F1C8</accession>
<reference evidence="1" key="1">
    <citation type="submission" date="2016-07" db="EMBL/GenBank/DDBJ databases">
        <title>New class B carbapenemase carried by novel plasmid in Pseudomonas putida enviromental strain in eastern Amazonia.</title>
        <authorList>
            <person name="Souza C.O."/>
            <person name="Lima K.V."/>
            <person name="Brasiliense D.M."/>
            <person name="Perez-Chaparro P.J."/>
            <person name="Mamizuka E.M."/>
            <person name="Lima M.O."/>
            <person name="Lima L.N."/>
            <person name="McCulloch J.A."/>
        </authorList>
    </citation>
    <scope>NUCLEOTIDE SEQUENCE [LARGE SCALE GENOMIC DNA]</scope>
    <source>
        <strain evidence="1">IEC33019</strain>
    </source>
</reference>
<sequence>MNAIRDYYRRHVYLANLIDETHYLLIRMEPHEDAKVRPLRVKHLNKLLRYKRRAKGGSLSHN</sequence>
<proteinExistence type="predicted"/>
<dbReference type="EMBL" id="CP016634">
    <property type="protein sequence ID" value="ANY85973.1"/>
    <property type="molecule type" value="Genomic_DNA"/>
</dbReference>
<dbReference type="RefSeq" id="WP_099592894.1">
    <property type="nucleotide sequence ID" value="NZ_CP016634.1"/>
</dbReference>
<evidence type="ECO:0000313" key="1">
    <source>
        <dbReference type="EMBL" id="ANY85973.1"/>
    </source>
</evidence>
<protein>
    <submittedName>
        <fullName evidence="1">Uncharacterized protein</fullName>
    </submittedName>
</protein>